<sequence>MRLEHGRLTAMAYSTTTFGEVILVLPNGEIETDSQSPEMARLGFVPCGLLLAFRLASSLYRMEKSKCFLQHGVSLFNEHCISVPLTLRPTSELLAVHGAVPHAAHAFDEELMYVFEGRRLLRSPLHRFTHQLSGWVTDQGLRNSGRDNVLEEVGA</sequence>
<protein>
    <submittedName>
        <fullName evidence="1">Uncharacterized protein</fullName>
    </submittedName>
</protein>
<name>A0A0K2W0S6_MESPL</name>
<organism evidence="1 2">
    <name type="scientific">Mesorhizobium plurifarium</name>
    <dbReference type="NCBI Taxonomy" id="69974"/>
    <lineage>
        <taxon>Bacteria</taxon>
        <taxon>Pseudomonadati</taxon>
        <taxon>Pseudomonadota</taxon>
        <taxon>Alphaproteobacteria</taxon>
        <taxon>Hyphomicrobiales</taxon>
        <taxon>Phyllobacteriaceae</taxon>
        <taxon>Mesorhizobium</taxon>
    </lineage>
</organism>
<proteinExistence type="predicted"/>
<gene>
    <name evidence="1" type="ORF">MPL1032_240021</name>
</gene>
<dbReference type="Proteomes" id="UP000182888">
    <property type="component" value="Unassembled WGS sequence"/>
</dbReference>
<accession>A0A0K2W0S6</accession>
<evidence type="ECO:0000313" key="2">
    <source>
        <dbReference type="Proteomes" id="UP000182888"/>
    </source>
</evidence>
<dbReference type="AlphaFoldDB" id="A0A0K2W0S6"/>
<evidence type="ECO:0000313" key="1">
    <source>
        <dbReference type="EMBL" id="CDX58327.1"/>
    </source>
</evidence>
<reference evidence="2" key="1">
    <citation type="submission" date="2014-08" db="EMBL/GenBank/DDBJ databases">
        <authorList>
            <person name="Edwards T."/>
        </authorList>
    </citation>
    <scope>NUCLEOTIDE SEQUENCE [LARGE SCALE GENOMIC DNA]</scope>
</reference>
<dbReference type="EMBL" id="CCND01000017">
    <property type="protein sequence ID" value="CDX58327.1"/>
    <property type="molecule type" value="Genomic_DNA"/>
</dbReference>